<dbReference type="Proteomes" id="UP001314170">
    <property type="component" value="Unassembled WGS sequence"/>
</dbReference>
<organism evidence="1 2">
    <name type="scientific">Dovyalis caffra</name>
    <dbReference type="NCBI Taxonomy" id="77055"/>
    <lineage>
        <taxon>Eukaryota</taxon>
        <taxon>Viridiplantae</taxon>
        <taxon>Streptophyta</taxon>
        <taxon>Embryophyta</taxon>
        <taxon>Tracheophyta</taxon>
        <taxon>Spermatophyta</taxon>
        <taxon>Magnoliopsida</taxon>
        <taxon>eudicotyledons</taxon>
        <taxon>Gunneridae</taxon>
        <taxon>Pentapetalae</taxon>
        <taxon>rosids</taxon>
        <taxon>fabids</taxon>
        <taxon>Malpighiales</taxon>
        <taxon>Salicaceae</taxon>
        <taxon>Flacourtieae</taxon>
        <taxon>Dovyalis</taxon>
    </lineage>
</organism>
<reference evidence="1 2" key="1">
    <citation type="submission" date="2024-01" db="EMBL/GenBank/DDBJ databases">
        <authorList>
            <person name="Waweru B."/>
        </authorList>
    </citation>
    <scope>NUCLEOTIDE SEQUENCE [LARGE SCALE GENOMIC DNA]</scope>
</reference>
<evidence type="ECO:0000313" key="2">
    <source>
        <dbReference type="Proteomes" id="UP001314170"/>
    </source>
</evidence>
<sequence length="111" mass="12894">MGKYYSKSGARKFSSEICDFEKVKTEIGTREYGLVEHRCYEVHVFKRQNENKDSSGTQDKDSITIHFGQLRNKDFSPMQKQSCVGREKKALLMVFWKKNNSNSTYTHLSIG</sequence>
<accession>A0AAV1QYM2</accession>
<name>A0AAV1QYM2_9ROSI</name>
<keyword evidence="2" id="KW-1185">Reference proteome</keyword>
<comment type="caution">
    <text evidence="1">The sequence shown here is derived from an EMBL/GenBank/DDBJ whole genome shotgun (WGS) entry which is preliminary data.</text>
</comment>
<gene>
    <name evidence="1" type="ORF">DCAF_LOCUS4477</name>
</gene>
<protein>
    <submittedName>
        <fullName evidence="1">Uncharacterized protein</fullName>
    </submittedName>
</protein>
<dbReference type="AlphaFoldDB" id="A0AAV1QYM2"/>
<dbReference type="EMBL" id="CAWUPB010000851">
    <property type="protein sequence ID" value="CAK7326773.1"/>
    <property type="molecule type" value="Genomic_DNA"/>
</dbReference>
<evidence type="ECO:0000313" key="1">
    <source>
        <dbReference type="EMBL" id="CAK7326773.1"/>
    </source>
</evidence>
<proteinExistence type="predicted"/>